<keyword evidence="2" id="KW-1185">Reference proteome</keyword>
<reference evidence="1" key="1">
    <citation type="journal article" date="2022" name="New Phytol.">
        <title>Evolutionary transition to the ectomycorrhizal habit in the genomes of a hyperdiverse lineage of mushroom-forming fungi.</title>
        <authorList>
            <person name="Looney B."/>
            <person name="Miyauchi S."/>
            <person name="Morin E."/>
            <person name="Drula E."/>
            <person name="Courty P.E."/>
            <person name="Kohler A."/>
            <person name="Kuo A."/>
            <person name="LaButti K."/>
            <person name="Pangilinan J."/>
            <person name="Lipzen A."/>
            <person name="Riley R."/>
            <person name="Andreopoulos W."/>
            <person name="He G."/>
            <person name="Johnson J."/>
            <person name="Nolan M."/>
            <person name="Tritt A."/>
            <person name="Barry K.W."/>
            <person name="Grigoriev I.V."/>
            <person name="Nagy L.G."/>
            <person name="Hibbett D."/>
            <person name="Henrissat B."/>
            <person name="Matheny P.B."/>
            <person name="Labbe J."/>
            <person name="Martin F.M."/>
        </authorList>
    </citation>
    <scope>NUCLEOTIDE SEQUENCE</scope>
    <source>
        <strain evidence="1">BPL690</strain>
    </source>
</reference>
<name>A0AAD4LX96_9AGAM</name>
<organism evidence="1 2">
    <name type="scientific">Multifurca ochricompacta</name>
    <dbReference type="NCBI Taxonomy" id="376703"/>
    <lineage>
        <taxon>Eukaryota</taxon>
        <taxon>Fungi</taxon>
        <taxon>Dikarya</taxon>
        <taxon>Basidiomycota</taxon>
        <taxon>Agaricomycotina</taxon>
        <taxon>Agaricomycetes</taxon>
        <taxon>Russulales</taxon>
        <taxon>Russulaceae</taxon>
        <taxon>Multifurca</taxon>
    </lineage>
</organism>
<sequence length="276" mass="30077">MCSRVLGHLILEAPTELGRDWVCKKILNCPDEYALARLAQKYIFTFFGAFKASAGRSLSYIVGSSLSTPNEGGISFLADYEEKRMLALERDAYRCMITGALDSVSAPEALLAGVPLAATEATPIIPPSVDIRTFSRYASFSNDDPLCDPALSFYRLENILTLDGDMSDEFRSLNVWFEETNRDDEYEIVTWHPSTLPAPHRRCSTVTFTTTDPVTKPVPSSRYLRLHAACARAAHKSGAAAYIEALARDIARLTVLAEDGSSAGVLAAALSRIAAA</sequence>
<dbReference type="AlphaFoldDB" id="A0AAD4LX96"/>
<dbReference type="Proteomes" id="UP001203297">
    <property type="component" value="Unassembled WGS sequence"/>
</dbReference>
<gene>
    <name evidence="1" type="ORF">B0F90DRAFT_1340776</name>
</gene>
<comment type="caution">
    <text evidence="1">The sequence shown here is derived from an EMBL/GenBank/DDBJ whole genome shotgun (WGS) entry which is preliminary data.</text>
</comment>
<dbReference type="EMBL" id="WTXG01000080">
    <property type="protein sequence ID" value="KAI0294127.1"/>
    <property type="molecule type" value="Genomic_DNA"/>
</dbReference>
<evidence type="ECO:0008006" key="3">
    <source>
        <dbReference type="Google" id="ProtNLM"/>
    </source>
</evidence>
<accession>A0AAD4LX96</accession>
<evidence type="ECO:0000313" key="2">
    <source>
        <dbReference type="Proteomes" id="UP001203297"/>
    </source>
</evidence>
<evidence type="ECO:0000313" key="1">
    <source>
        <dbReference type="EMBL" id="KAI0294127.1"/>
    </source>
</evidence>
<protein>
    <recommendedName>
        <fullName evidence="3">HNH nuclease domain-containing protein</fullName>
    </recommendedName>
</protein>
<proteinExistence type="predicted"/>